<dbReference type="GO" id="GO:0000253">
    <property type="term" value="F:3-beta-hydroxysteroid 3-dehydrogenase (NADP+) activity"/>
    <property type="evidence" value="ECO:0007669"/>
    <property type="project" value="TreeGrafter"/>
</dbReference>
<dbReference type="GO" id="GO:0005789">
    <property type="term" value="C:endoplasmic reticulum membrane"/>
    <property type="evidence" value="ECO:0007669"/>
    <property type="project" value="TreeGrafter"/>
</dbReference>
<dbReference type="Proteomes" id="UP000469559">
    <property type="component" value="Unassembled WGS sequence"/>
</dbReference>
<dbReference type="PANTHER" id="PTHR43647">
    <property type="entry name" value="DEHYDROGENASE"/>
    <property type="match status" value="1"/>
</dbReference>
<dbReference type="OrthoDB" id="191139at2759"/>
<dbReference type="SUPFAM" id="SSF51735">
    <property type="entry name" value="NAD(P)-binding Rossmann-fold domains"/>
    <property type="match status" value="1"/>
</dbReference>
<dbReference type="AlphaFoldDB" id="A0A8T9BE06"/>
<dbReference type="InterPro" id="IPR036291">
    <property type="entry name" value="NAD(P)-bd_dom_sf"/>
</dbReference>
<evidence type="ECO:0000313" key="3">
    <source>
        <dbReference type="Proteomes" id="UP000469559"/>
    </source>
</evidence>
<dbReference type="EMBL" id="QGMF01000231">
    <property type="protein sequence ID" value="TVY17686.1"/>
    <property type="molecule type" value="Genomic_DNA"/>
</dbReference>
<dbReference type="Gene3D" id="3.40.50.720">
    <property type="entry name" value="NAD(P)-binding Rossmann-like Domain"/>
    <property type="match status" value="1"/>
</dbReference>
<sequence>MAGTVLITGANGSLAIPAVAHLLRNYAGFTLILTVRNPADSDVNTIRLRQTIAQFPNAKASIHQLDLANLSTVREFSGQVALDVTNGKYPPLSAIICNAYYWNLLGNIELTGDGYEKTLQASTLEPLSLSTLGVNHIAHVALVLRLVGSFGPDGGRVVLFSSDAHWPGKNGLEKYPPTIPEDLELLIKPKADATKEKEGLAFQRYANSKLAITSWMYALNQRLENNPALSKITAVALNPGNLIDSRSLRKHPPETGHHAKARPPASGTRVSPPESNHAYAGADVVELALNPKYEGERGFFTLLEKDESSPESRDKSKQQRLWVKSAQWAGITNDNTAVGNAVA</sequence>
<proteinExistence type="predicted"/>
<dbReference type="GO" id="GO:0005741">
    <property type="term" value="C:mitochondrial outer membrane"/>
    <property type="evidence" value="ECO:0007669"/>
    <property type="project" value="TreeGrafter"/>
</dbReference>
<keyword evidence="3" id="KW-1185">Reference proteome</keyword>
<dbReference type="InterPro" id="IPR051593">
    <property type="entry name" value="Ergosterol_Biosynth_ERG27"/>
</dbReference>
<feature type="region of interest" description="Disordered" evidence="1">
    <location>
        <begin position="245"/>
        <end position="276"/>
    </location>
</feature>
<dbReference type="GO" id="GO:0005811">
    <property type="term" value="C:lipid droplet"/>
    <property type="evidence" value="ECO:0007669"/>
    <property type="project" value="TreeGrafter"/>
</dbReference>
<reference evidence="2 3" key="1">
    <citation type="submission" date="2018-05" db="EMBL/GenBank/DDBJ databases">
        <title>Whole genome sequencing for identification of molecular markers to develop diagnostic detection tools for the regulated plant pathogen Lachnellula willkommii.</title>
        <authorList>
            <person name="Giroux E."/>
            <person name="Bilodeau G."/>
        </authorList>
    </citation>
    <scope>NUCLEOTIDE SEQUENCE [LARGE SCALE GENOMIC DNA]</scope>
    <source>
        <strain evidence="2 3">CBS 203.66</strain>
    </source>
</reference>
<organism evidence="2 3">
    <name type="scientific">Lachnellula arida</name>
    <dbReference type="NCBI Taxonomy" id="1316785"/>
    <lineage>
        <taxon>Eukaryota</taxon>
        <taxon>Fungi</taxon>
        <taxon>Dikarya</taxon>
        <taxon>Ascomycota</taxon>
        <taxon>Pezizomycotina</taxon>
        <taxon>Leotiomycetes</taxon>
        <taxon>Helotiales</taxon>
        <taxon>Lachnaceae</taxon>
        <taxon>Lachnellula</taxon>
    </lineage>
</organism>
<comment type="caution">
    <text evidence="2">The sequence shown here is derived from an EMBL/GenBank/DDBJ whole genome shotgun (WGS) entry which is preliminary data.</text>
</comment>
<evidence type="ECO:0000313" key="2">
    <source>
        <dbReference type="EMBL" id="TVY17686.1"/>
    </source>
</evidence>
<name>A0A8T9BE06_9HELO</name>
<evidence type="ECO:0000256" key="1">
    <source>
        <dbReference type="SAM" id="MobiDB-lite"/>
    </source>
</evidence>
<protein>
    <submittedName>
        <fullName evidence="2">Retinol dehydrogenase 14</fullName>
    </submittedName>
</protein>
<accession>A0A8T9BE06</accession>
<gene>
    <name evidence="2" type="primary">Rdh14</name>
    <name evidence="2" type="ORF">LARI1_G004625</name>
</gene>
<dbReference type="PANTHER" id="PTHR43647:SF4">
    <property type="entry name" value="KETOREDUCTASE (KR) DOMAIN-CONTAINING PROTEIN"/>
    <property type="match status" value="1"/>
</dbReference>